<dbReference type="EMBL" id="BARS01031126">
    <property type="protein sequence ID" value="GAG27990.1"/>
    <property type="molecule type" value="Genomic_DNA"/>
</dbReference>
<protein>
    <recommendedName>
        <fullName evidence="4">Phosphate acetyl/butaryl transferase domain-containing protein</fullName>
    </recommendedName>
</protein>
<evidence type="ECO:0000256" key="1">
    <source>
        <dbReference type="ARBA" id="ARBA00022679"/>
    </source>
</evidence>
<dbReference type="GO" id="GO:0016746">
    <property type="term" value="F:acyltransferase activity"/>
    <property type="evidence" value="ECO:0007669"/>
    <property type="project" value="UniProtKB-KW"/>
</dbReference>
<dbReference type="AlphaFoldDB" id="X0WBH5"/>
<dbReference type="Gene3D" id="3.40.718.10">
    <property type="entry name" value="Isopropylmalate Dehydrogenase"/>
    <property type="match status" value="1"/>
</dbReference>
<evidence type="ECO:0000313" key="5">
    <source>
        <dbReference type="EMBL" id="GAG27990.1"/>
    </source>
</evidence>
<dbReference type="InterPro" id="IPR050500">
    <property type="entry name" value="Phos_Acetyltrans/Butyryltrans"/>
</dbReference>
<gene>
    <name evidence="5" type="ORF">S01H1_48474</name>
</gene>
<dbReference type="SUPFAM" id="SSF53659">
    <property type="entry name" value="Isocitrate/Isopropylmalate dehydrogenase-like"/>
    <property type="match status" value="1"/>
</dbReference>
<keyword evidence="1" id="KW-0808">Transferase</keyword>
<reference evidence="5" key="1">
    <citation type="journal article" date="2014" name="Front. Microbiol.">
        <title>High frequency of phylogenetically diverse reductive dehalogenase-homologous genes in deep subseafloor sedimentary metagenomes.</title>
        <authorList>
            <person name="Kawai M."/>
            <person name="Futagami T."/>
            <person name="Toyoda A."/>
            <person name="Takaki Y."/>
            <person name="Nishi S."/>
            <person name="Hori S."/>
            <person name="Arai W."/>
            <person name="Tsubouchi T."/>
            <person name="Morono Y."/>
            <person name="Uchiyama I."/>
            <person name="Ito T."/>
            <person name="Fujiyama A."/>
            <person name="Inagaki F."/>
            <person name="Takami H."/>
        </authorList>
    </citation>
    <scope>NUCLEOTIDE SEQUENCE</scope>
    <source>
        <strain evidence="5">Expedition CK06-06</strain>
    </source>
</reference>
<evidence type="ECO:0000256" key="2">
    <source>
        <dbReference type="ARBA" id="ARBA00023315"/>
    </source>
</evidence>
<proteinExistence type="predicted"/>
<evidence type="ECO:0000259" key="4">
    <source>
        <dbReference type="Pfam" id="PF01515"/>
    </source>
</evidence>
<dbReference type="PANTHER" id="PTHR43356">
    <property type="entry name" value="PHOSPHATE ACETYLTRANSFERASE"/>
    <property type="match status" value="1"/>
</dbReference>
<feature type="region of interest" description="Disordered" evidence="3">
    <location>
        <begin position="198"/>
        <end position="228"/>
    </location>
</feature>
<dbReference type="Pfam" id="PF01515">
    <property type="entry name" value="PTA_PTB"/>
    <property type="match status" value="1"/>
</dbReference>
<name>X0WBH5_9ZZZZ</name>
<dbReference type="PANTHER" id="PTHR43356:SF3">
    <property type="entry name" value="PHOSPHATE ACETYLTRANSFERASE"/>
    <property type="match status" value="1"/>
</dbReference>
<organism evidence="5">
    <name type="scientific">marine sediment metagenome</name>
    <dbReference type="NCBI Taxonomy" id="412755"/>
    <lineage>
        <taxon>unclassified sequences</taxon>
        <taxon>metagenomes</taxon>
        <taxon>ecological metagenomes</taxon>
    </lineage>
</organism>
<sequence length="228" mass="23834">IHATGDTIRPALQIIGVRPEVGVASSVFFMVFKDRVLVYGDCAIIPNPNVQELAAIAIAGARTARTFGIDPRVAMLSYSTGTSGTGSDVDKVTEATQIIREREPFLAVDGPMQYDAAIDPEVGKSKQPDSPVAGQATVFIFPDLDAGNIAYKAVQRMSGALAVGPIMQGMNKPVNDLSRGCSVDDIYYVSAITAVQAGGRPSGGRPPATGGSADRTSDRPEKVLALTP</sequence>
<dbReference type="InterPro" id="IPR002505">
    <property type="entry name" value="PTA_PTB"/>
</dbReference>
<keyword evidence="2" id="KW-0012">Acyltransferase</keyword>
<evidence type="ECO:0000256" key="3">
    <source>
        <dbReference type="SAM" id="MobiDB-lite"/>
    </source>
</evidence>
<feature type="domain" description="Phosphate acetyl/butaryl transferase" evidence="4">
    <location>
        <begin position="2"/>
        <end position="194"/>
    </location>
</feature>
<feature type="compositionally biased region" description="Low complexity" evidence="3">
    <location>
        <begin position="198"/>
        <end position="213"/>
    </location>
</feature>
<feature type="non-terminal residue" evidence="5">
    <location>
        <position position="1"/>
    </location>
</feature>
<comment type="caution">
    <text evidence="5">The sequence shown here is derived from an EMBL/GenBank/DDBJ whole genome shotgun (WGS) entry which is preliminary data.</text>
</comment>
<accession>X0WBH5</accession>